<name>A0A177T137_9BASI</name>
<organism evidence="2 3">
    <name type="scientific">Tilletia indica</name>
    <dbReference type="NCBI Taxonomy" id="43049"/>
    <lineage>
        <taxon>Eukaryota</taxon>
        <taxon>Fungi</taxon>
        <taxon>Dikarya</taxon>
        <taxon>Basidiomycota</taxon>
        <taxon>Ustilaginomycotina</taxon>
        <taxon>Exobasidiomycetes</taxon>
        <taxon>Tilletiales</taxon>
        <taxon>Tilletiaceae</taxon>
        <taxon>Tilletia</taxon>
    </lineage>
</organism>
<protein>
    <submittedName>
        <fullName evidence="2">Uncharacterized protein</fullName>
    </submittedName>
</protein>
<feature type="region of interest" description="Disordered" evidence="1">
    <location>
        <begin position="111"/>
        <end position="173"/>
    </location>
</feature>
<feature type="compositionally biased region" description="Polar residues" evidence="1">
    <location>
        <begin position="155"/>
        <end position="173"/>
    </location>
</feature>
<gene>
    <name evidence="2" type="ORF">A4X13_0g8673</name>
</gene>
<evidence type="ECO:0000313" key="2">
    <source>
        <dbReference type="EMBL" id="KAE8237687.1"/>
    </source>
</evidence>
<reference evidence="2" key="2">
    <citation type="journal article" date="2019" name="IMA Fungus">
        <title>Genome sequencing and comparison of five Tilletia species to identify candidate genes for the detection of regulated species infecting wheat.</title>
        <authorList>
            <person name="Nguyen H.D.T."/>
            <person name="Sultana T."/>
            <person name="Kesanakurti P."/>
            <person name="Hambleton S."/>
        </authorList>
    </citation>
    <scope>NUCLEOTIDE SEQUENCE</scope>
    <source>
        <strain evidence="2">DAOMC 236416</strain>
    </source>
</reference>
<feature type="region of interest" description="Disordered" evidence="1">
    <location>
        <begin position="48"/>
        <end position="79"/>
    </location>
</feature>
<proteinExistence type="predicted"/>
<feature type="compositionally biased region" description="Basic and acidic residues" evidence="1">
    <location>
        <begin position="138"/>
        <end position="153"/>
    </location>
</feature>
<evidence type="ECO:0000313" key="3">
    <source>
        <dbReference type="Proteomes" id="UP000077521"/>
    </source>
</evidence>
<dbReference type="Proteomes" id="UP000077521">
    <property type="component" value="Unassembled WGS sequence"/>
</dbReference>
<reference evidence="2" key="1">
    <citation type="submission" date="2016-04" db="EMBL/GenBank/DDBJ databases">
        <authorList>
            <person name="Nguyen H.D."/>
            <person name="Samba Siva P."/>
            <person name="Cullis J."/>
            <person name="Levesque C.A."/>
            <person name="Hambleton S."/>
        </authorList>
    </citation>
    <scope>NUCLEOTIDE SEQUENCE</scope>
    <source>
        <strain evidence="2">DAOMC 236416</strain>
    </source>
</reference>
<evidence type="ECO:0000256" key="1">
    <source>
        <dbReference type="SAM" id="MobiDB-lite"/>
    </source>
</evidence>
<dbReference type="EMBL" id="LWDF02001671">
    <property type="protein sequence ID" value="KAE8237687.1"/>
    <property type="molecule type" value="Genomic_DNA"/>
</dbReference>
<comment type="caution">
    <text evidence="2">The sequence shown here is derived from an EMBL/GenBank/DDBJ whole genome shotgun (WGS) entry which is preliminary data.</text>
</comment>
<keyword evidence="3" id="KW-1185">Reference proteome</keyword>
<accession>A0A177T137</accession>
<sequence length="173" mass="18847">MRCNHAASGACNGQVLWWHTGGTESKAFGAQRSVEQPIRASCIWRGQGKQPAGHISGQRFSVAPPPTQDLYKPPSSPRQARHMRHTCACDASTTGFGHRTVGEARTIIGHSKHGEWHRASRQPQQQQHRGNTSVSAVRTHDFAHQSEPYDHARRTTGSSVPPSATSAPKCTQA</sequence>
<dbReference type="AlphaFoldDB" id="A0A177T137"/>
<feature type="compositionally biased region" description="Polar residues" evidence="1">
    <location>
        <begin position="121"/>
        <end position="136"/>
    </location>
</feature>